<dbReference type="eggNOG" id="ENOG502Z7S6">
    <property type="taxonomic scope" value="Bacteria"/>
</dbReference>
<dbReference type="InterPro" id="IPR019627">
    <property type="entry name" value="YAcAr"/>
</dbReference>
<feature type="coiled-coil region" evidence="1">
    <location>
        <begin position="66"/>
        <end position="93"/>
    </location>
</feature>
<dbReference type="AlphaFoldDB" id="A0A059E0Y5"/>
<evidence type="ECO:0000259" key="2">
    <source>
        <dbReference type="Pfam" id="PF10686"/>
    </source>
</evidence>
<organism evidence="3 4">
    <name type="scientific">Hyphomonas atlantica</name>
    <dbReference type="NCBI Taxonomy" id="1280948"/>
    <lineage>
        <taxon>Bacteria</taxon>
        <taxon>Pseudomonadati</taxon>
        <taxon>Pseudomonadota</taxon>
        <taxon>Alphaproteobacteria</taxon>
        <taxon>Hyphomonadales</taxon>
        <taxon>Hyphomonadaceae</taxon>
        <taxon>Hyphomonas</taxon>
    </lineage>
</organism>
<dbReference type="Pfam" id="PF10686">
    <property type="entry name" value="YAcAr"/>
    <property type="match status" value="1"/>
</dbReference>
<keyword evidence="4" id="KW-1185">Reference proteome</keyword>
<dbReference type="RefSeq" id="WP_035552431.1">
    <property type="nucleotide sequence ID" value="NZ_AWFH01000023.1"/>
</dbReference>
<feature type="domain" description="YspA cpYpsA-related SLOG" evidence="2">
    <location>
        <begin position="181"/>
        <end position="242"/>
    </location>
</feature>
<dbReference type="Proteomes" id="UP000024547">
    <property type="component" value="Unassembled WGS sequence"/>
</dbReference>
<proteinExistence type="predicted"/>
<reference evidence="3 4" key="1">
    <citation type="journal article" date="2014" name="Antonie Van Leeuwenhoek">
        <title>Hyphomonas beringensis sp. nov. and Hyphomonas chukchiensis sp. nov., isolated from surface seawater of the Bering Sea and Chukchi Sea.</title>
        <authorList>
            <person name="Li C."/>
            <person name="Lai Q."/>
            <person name="Li G."/>
            <person name="Dong C."/>
            <person name="Wang J."/>
            <person name="Liao Y."/>
            <person name="Shao Z."/>
        </authorList>
    </citation>
    <scope>NUCLEOTIDE SEQUENCE [LARGE SCALE GENOMIC DNA]</scope>
    <source>
        <strain evidence="3 4">22II1-22F38</strain>
    </source>
</reference>
<evidence type="ECO:0000256" key="1">
    <source>
        <dbReference type="SAM" id="Coils"/>
    </source>
</evidence>
<keyword evidence="1" id="KW-0175">Coiled coil</keyword>
<dbReference type="PATRIC" id="fig|1280948.3.peg.2232"/>
<name>A0A059E0Y5_9PROT</name>
<comment type="caution">
    <text evidence="3">The sequence shown here is derived from an EMBL/GenBank/DDBJ whole genome shotgun (WGS) entry which is preliminary data.</text>
</comment>
<evidence type="ECO:0000313" key="4">
    <source>
        <dbReference type="Proteomes" id="UP000024547"/>
    </source>
</evidence>
<dbReference type="EMBL" id="AWFH01000023">
    <property type="protein sequence ID" value="KCZ60510.1"/>
    <property type="molecule type" value="Genomic_DNA"/>
</dbReference>
<sequence>METQNDVLVGVLAAMQNPPGIEDFAGAIPPDEALIQIVSAAYGELADALEDGPLAGSLERILKGWTDVLHRTIEGLEKQADRAELDMKEAAAAQDYSEVMSVELERKTDRLRALQNAVEAVSVMRDAGASTYEARCATLWRPMHGSRPSSKIITSAMIDARDLSRSRKILAAEGRVIEGAKIALFGDRNDSDYTKVATVLDKVKNKHGRMALLLTGQKTGADACAMSWAKANGVDVVIYKLEGHASDRYFRRNERMLSEAPKGVLVFSEKSAFTRHAVETARKMGLPVKRCGLAS</sequence>
<protein>
    <recommendedName>
        <fullName evidence="2">YspA cpYpsA-related SLOG domain-containing protein</fullName>
    </recommendedName>
</protein>
<evidence type="ECO:0000313" key="3">
    <source>
        <dbReference type="EMBL" id="KCZ60510.1"/>
    </source>
</evidence>
<gene>
    <name evidence="3" type="ORF">HY36_05895</name>
</gene>
<dbReference type="OrthoDB" id="9806973at2"/>
<dbReference type="STRING" id="1280948.HY36_05895"/>
<accession>A0A059E0Y5</accession>